<name>A0A7V8RB40_9SPHN</name>
<feature type="region of interest" description="Disordered" evidence="2">
    <location>
        <begin position="185"/>
        <end position="222"/>
    </location>
</feature>
<feature type="compositionally biased region" description="Basic residues" evidence="2">
    <location>
        <begin position="210"/>
        <end position="222"/>
    </location>
</feature>
<organism evidence="3 4">
    <name type="scientific">Sphingomonas ursincola</name>
    <dbReference type="NCBI Taxonomy" id="56361"/>
    <lineage>
        <taxon>Bacteria</taxon>
        <taxon>Pseudomonadati</taxon>
        <taxon>Pseudomonadota</taxon>
        <taxon>Alphaproteobacteria</taxon>
        <taxon>Sphingomonadales</taxon>
        <taxon>Sphingomonadaceae</taxon>
        <taxon>Sphingomonas</taxon>
    </lineage>
</organism>
<keyword evidence="4" id="KW-1185">Reference proteome</keyword>
<gene>
    <name evidence="3" type="ORF">FG486_02470</name>
</gene>
<feature type="coiled-coil region" evidence="1">
    <location>
        <begin position="152"/>
        <end position="185"/>
    </location>
</feature>
<comment type="caution">
    <text evidence="3">The sequence shown here is derived from an EMBL/GenBank/DDBJ whole genome shotgun (WGS) entry which is preliminary data.</text>
</comment>
<dbReference type="RefSeq" id="WP_181266307.1">
    <property type="nucleotide sequence ID" value="NZ_BAAAGB010000002.1"/>
</dbReference>
<feature type="compositionally biased region" description="Polar residues" evidence="2">
    <location>
        <begin position="185"/>
        <end position="196"/>
    </location>
</feature>
<proteinExistence type="predicted"/>
<sequence length="222" mass="24394">MITLTNSLNTTISGSETCPRCGGRAEYQAGTYDFFGDTMAAFRAPGVTRASVKAFADVVSSAARGELTHDQALEQAETINSTLATLFRTAAINGVSIDRLLNIISIALAAWALYSSEVDGDETLGELRTQTELHEMILQETQKQTSAYQLSAKSSAKQAEAAERIAEESREQTRLLRELAAIQNLQRQSPSETQAPMSRAERRRAEAIQRKKLKKLGKQKRQ</sequence>
<accession>A0A7V8RB40</accession>
<dbReference type="AlphaFoldDB" id="A0A7V8RB40"/>
<protein>
    <submittedName>
        <fullName evidence="3">Uncharacterized protein</fullName>
    </submittedName>
</protein>
<dbReference type="EMBL" id="VDES01000001">
    <property type="protein sequence ID" value="MBA1373189.1"/>
    <property type="molecule type" value="Genomic_DNA"/>
</dbReference>
<evidence type="ECO:0000313" key="4">
    <source>
        <dbReference type="Proteomes" id="UP000589292"/>
    </source>
</evidence>
<feature type="compositionally biased region" description="Basic and acidic residues" evidence="2">
    <location>
        <begin position="199"/>
        <end position="209"/>
    </location>
</feature>
<dbReference type="Proteomes" id="UP000589292">
    <property type="component" value="Unassembled WGS sequence"/>
</dbReference>
<reference evidence="3 4" key="1">
    <citation type="journal article" date="1994" name="Int. J. Syst. Bacteriol.">
        <title>Phylogenetic positions of novel aerobic, bacteriochlorophyll a-containing bacteria and description of Roseococcus thiosulfatophilus gen. nov., sp. nov., Erythromicrobium ramosum gen. nov., sp. nov., and Erythrobacter litoralis sp. nov.</title>
        <authorList>
            <person name="Yurkov V."/>
            <person name="Stackebrandt E."/>
            <person name="Holmes A."/>
            <person name="Fuerst J.A."/>
            <person name="Hugenholtz P."/>
            <person name="Golecki J."/>
            <person name="Gad'on N."/>
            <person name="Gorlenko V.M."/>
            <person name="Kompantseva E.I."/>
            <person name="Drews G."/>
        </authorList>
    </citation>
    <scope>NUCLEOTIDE SEQUENCE [LARGE SCALE GENOMIC DNA]</scope>
    <source>
        <strain evidence="3 4">KR-99</strain>
    </source>
</reference>
<evidence type="ECO:0000256" key="2">
    <source>
        <dbReference type="SAM" id="MobiDB-lite"/>
    </source>
</evidence>
<evidence type="ECO:0000256" key="1">
    <source>
        <dbReference type="SAM" id="Coils"/>
    </source>
</evidence>
<evidence type="ECO:0000313" key="3">
    <source>
        <dbReference type="EMBL" id="MBA1373189.1"/>
    </source>
</evidence>
<keyword evidence="1" id="KW-0175">Coiled coil</keyword>